<evidence type="ECO:0000259" key="2">
    <source>
        <dbReference type="Pfam" id="PF12794"/>
    </source>
</evidence>
<keyword evidence="1" id="KW-1133">Transmembrane helix</keyword>
<protein>
    <recommendedName>
        <fullName evidence="2">Mechanosensitive ion channel inner membrane domain-containing protein</fullName>
    </recommendedName>
</protein>
<name>A0AAW9EE65_KLEAE</name>
<dbReference type="InterPro" id="IPR025692">
    <property type="entry name" value="MscS_IM_dom1"/>
</dbReference>
<feature type="transmembrane region" description="Helical" evidence="1">
    <location>
        <begin position="36"/>
        <end position="56"/>
    </location>
</feature>
<dbReference type="EMBL" id="JAWZZT010000635">
    <property type="protein sequence ID" value="MDX7018199.1"/>
    <property type="molecule type" value="Genomic_DNA"/>
</dbReference>
<evidence type="ECO:0000313" key="4">
    <source>
        <dbReference type="Proteomes" id="UP001279012"/>
    </source>
</evidence>
<feature type="non-terminal residue" evidence="3">
    <location>
        <position position="95"/>
    </location>
</feature>
<accession>A0AAW9EE65</accession>
<proteinExistence type="predicted"/>
<comment type="caution">
    <text evidence="3">The sequence shown here is derived from an EMBL/GenBank/DDBJ whole genome shotgun (WGS) entry which is preliminary data.</text>
</comment>
<dbReference type="Proteomes" id="UP001279012">
    <property type="component" value="Unassembled WGS sequence"/>
</dbReference>
<sequence length="95" mass="10119">TIVGSSGESTANLELEDQAIDLDAISAQSIGLVRSILTMIALVSMILLWSELNTAFSFVDNIRLWDVTSSVNGVNTIQPITMGSILVAILVIIIT</sequence>
<keyword evidence="1" id="KW-0812">Transmembrane</keyword>
<dbReference type="Pfam" id="PF12794">
    <property type="entry name" value="MscS_TM"/>
    <property type="match status" value="1"/>
</dbReference>
<dbReference type="AlphaFoldDB" id="A0AAW9EE65"/>
<reference evidence="3" key="1">
    <citation type="submission" date="2023-11" db="EMBL/GenBank/DDBJ databases">
        <title>Detection of rare carbapenemases in Enterobacterales - comparison of two colorimetric and two CIM-based carbapenemase assays.</title>
        <authorList>
            <person name="Schaffarczyk L."/>
            <person name="Noster J."/>
            <person name="Stelzer Y."/>
            <person name="Sattler J."/>
            <person name="Gatermann S."/>
            <person name="Hamprecht A."/>
        </authorList>
    </citation>
    <scope>NUCLEOTIDE SEQUENCE</scope>
    <source>
        <strain evidence="3">CIM-Cont-037</strain>
    </source>
</reference>
<organism evidence="3 4">
    <name type="scientific">Klebsiella aerogenes</name>
    <name type="common">Enterobacter aerogenes</name>
    <dbReference type="NCBI Taxonomy" id="548"/>
    <lineage>
        <taxon>Bacteria</taxon>
        <taxon>Pseudomonadati</taxon>
        <taxon>Pseudomonadota</taxon>
        <taxon>Gammaproteobacteria</taxon>
        <taxon>Enterobacterales</taxon>
        <taxon>Enterobacteriaceae</taxon>
        <taxon>Klebsiella/Raoultella group</taxon>
        <taxon>Klebsiella</taxon>
    </lineage>
</organism>
<evidence type="ECO:0000313" key="3">
    <source>
        <dbReference type="EMBL" id="MDX7018199.1"/>
    </source>
</evidence>
<keyword evidence="1" id="KW-0472">Membrane</keyword>
<feature type="non-terminal residue" evidence="3">
    <location>
        <position position="1"/>
    </location>
</feature>
<feature type="transmembrane region" description="Helical" evidence="1">
    <location>
        <begin position="76"/>
        <end position="94"/>
    </location>
</feature>
<evidence type="ECO:0000256" key="1">
    <source>
        <dbReference type="SAM" id="Phobius"/>
    </source>
</evidence>
<gene>
    <name evidence="3" type="ORF">SJ059_27635</name>
</gene>
<feature type="domain" description="Mechanosensitive ion channel inner membrane" evidence="2">
    <location>
        <begin position="10"/>
        <end position="65"/>
    </location>
</feature>